<dbReference type="InterPro" id="IPR016181">
    <property type="entry name" value="Acyl_CoA_acyltransferase"/>
</dbReference>
<evidence type="ECO:0000256" key="14">
    <source>
        <dbReference type="ARBA" id="ARBA00083640"/>
    </source>
</evidence>
<protein>
    <recommendedName>
        <fullName evidence="11 15">Leucyl/phenylalanyl-tRNA--protein transferase</fullName>
        <ecNumber evidence="10 15">2.3.2.6</ecNumber>
    </recommendedName>
    <alternativeName>
        <fullName evidence="12 15">L/F-transferase</fullName>
    </alternativeName>
    <alternativeName>
        <fullName evidence="13 15">Leucyltransferase</fullName>
    </alternativeName>
    <alternativeName>
        <fullName evidence="14 15">Phenyalanyltransferase</fullName>
    </alternativeName>
</protein>
<evidence type="ECO:0000256" key="13">
    <source>
        <dbReference type="ARBA" id="ARBA00077165"/>
    </source>
</evidence>
<reference evidence="17 18" key="2">
    <citation type="submission" date="2016-03" db="EMBL/GenBank/DDBJ databases">
        <title>New uncultured bacterium of the family Gallionellaceae from acid mine drainage: description and reconstruction of genome based on metagenomic analysis of microbial community.</title>
        <authorList>
            <person name="Kadnikov V."/>
            <person name="Ivasenko D."/>
            <person name="Beletsky A."/>
            <person name="Mardanov A."/>
            <person name="Danilova E."/>
            <person name="Pimenov N."/>
            <person name="Karnachuk O."/>
            <person name="Ravin N."/>
        </authorList>
    </citation>
    <scope>NUCLEOTIDE SEQUENCE [LARGE SCALE GENOMIC DNA]</scope>
    <source>
        <strain evidence="17">ShG14-8</strain>
    </source>
</reference>
<dbReference type="InterPro" id="IPR004616">
    <property type="entry name" value="Leu/Phe-tRNA_Trfase"/>
</dbReference>
<comment type="catalytic activity">
    <reaction evidence="6 15">
        <text>N-terminal L-arginyl-[protein] + L-leucyl-tRNA(Leu) = N-terminal L-leucyl-L-arginyl-[protein] + tRNA(Leu) + H(+)</text>
        <dbReference type="Rhea" id="RHEA:50416"/>
        <dbReference type="Rhea" id="RHEA-COMP:9613"/>
        <dbReference type="Rhea" id="RHEA-COMP:9622"/>
        <dbReference type="Rhea" id="RHEA-COMP:12672"/>
        <dbReference type="Rhea" id="RHEA-COMP:12673"/>
        <dbReference type="ChEBI" id="CHEBI:15378"/>
        <dbReference type="ChEBI" id="CHEBI:64719"/>
        <dbReference type="ChEBI" id="CHEBI:78442"/>
        <dbReference type="ChEBI" id="CHEBI:78494"/>
        <dbReference type="ChEBI" id="CHEBI:133044"/>
        <dbReference type="EC" id="2.3.2.6"/>
    </reaction>
</comment>
<evidence type="ECO:0000256" key="8">
    <source>
        <dbReference type="ARBA" id="ARBA00054043"/>
    </source>
</evidence>
<evidence type="ECO:0000256" key="7">
    <source>
        <dbReference type="ARBA" id="ARBA00051538"/>
    </source>
</evidence>
<dbReference type="PANTHER" id="PTHR30098">
    <property type="entry name" value="LEUCYL/PHENYLALANYL-TRNA--PROTEIN TRANSFERASE"/>
    <property type="match status" value="1"/>
</dbReference>
<dbReference type="GO" id="GO:0030163">
    <property type="term" value="P:protein catabolic process"/>
    <property type="evidence" value="ECO:0007669"/>
    <property type="project" value="UniProtKB-UniRule"/>
</dbReference>
<comment type="catalytic activity">
    <reaction evidence="5 15">
        <text>L-phenylalanyl-tRNA(Phe) + an N-terminal L-alpha-aminoacyl-[protein] = an N-terminal L-phenylalanyl-L-alpha-aminoacyl-[protein] + tRNA(Phe)</text>
        <dbReference type="Rhea" id="RHEA:43632"/>
        <dbReference type="Rhea" id="RHEA-COMP:9668"/>
        <dbReference type="Rhea" id="RHEA-COMP:9699"/>
        <dbReference type="Rhea" id="RHEA-COMP:10636"/>
        <dbReference type="Rhea" id="RHEA-COMP:10637"/>
        <dbReference type="ChEBI" id="CHEBI:78442"/>
        <dbReference type="ChEBI" id="CHEBI:78531"/>
        <dbReference type="ChEBI" id="CHEBI:78597"/>
        <dbReference type="ChEBI" id="CHEBI:83561"/>
        <dbReference type="EC" id="2.3.2.6"/>
    </reaction>
</comment>
<dbReference type="InterPro" id="IPR042203">
    <property type="entry name" value="Leu/Phe-tRNA_Trfase_C"/>
</dbReference>
<keyword evidence="3 15" id="KW-0808">Transferase</keyword>
<dbReference type="EC" id="2.3.2.6" evidence="10 15"/>
<dbReference type="InterPro" id="IPR042221">
    <property type="entry name" value="Leu/Phe-tRNA_Trfase_N"/>
</dbReference>
<comment type="similarity">
    <text evidence="9 15">Belongs to the L/F-transferase family.</text>
</comment>
<keyword evidence="2 15" id="KW-0963">Cytoplasm</keyword>
<dbReference type="AlphaFoldDB" id="A0A139BX01"/>
<evidence type="ECO:0000256" key="3">
    <source>
        <dbReference type="ARBA" id="ARBA00022679"/>
    </source>
</evidence>
<evidence type="ECO:0000256" key="2">
    <source>
        <dbReference type="ARBA" id="ARBA00022490"/>
    </source>
</evidence>
<dbReference type="SUPFAM" id="SSF55729">
    <property type="entry name" value="Acyl-CoA N-acyltransferases (Nat)"/>
    <property type="match status" value="2"/>
</dbReference>
<evidence type="ECO:0000256" key="6">
    <source>
        <dbReference type="ARBA" id="ARBA00050652"/>
    </source>
</evidence>
<evidence type="ECO:0000256" key="12">
    <source>
        <dbReference type="ARBA" id="ARBA00077136"/>
    </source>
</evidence>
<gene>
    <name evidence="15" type="primary">aat</name>
    <name evidence="17" type="ORF">AWT59_0398</name>
</gene>
<evidence type="ECO:0000256" key="15">
    <source>
        <dbReference type="HAMAP-Rule" id="MF_00688"/>
    </source>
</evidence>
<comment type="catalytic activity">
    <reaction evidence="7 15">
        <text>N-terminal L-lysyl-[protein] + L-leucyl-tRNA(Leu) = N-terminal L-leucyl-L-lysyl-[protein] + tRNA(Leu) + H(+)</text>
        <dbReference type="Rhea" id="RHEA:12340"/>
        <dbReference type="Rhea" id="RHEA-COMP:9613"/>
        <dbReference type="Rhea" id="RHEA-COMP:9622"/>
        <dbReference type="Rhea" id="RHEA-COMP:12670"/>
        <dbReference type="Rhea" id="RHEA-COMP:12671"/>
        <dbReference type="ChEBI" id="CHEBI:15378"/>
        <dbReference type="ChEBI" id="CHEBI:65249"/>
        <dbReference type="ChEBI" id="CHEBI:78442"/>
        <dbReference type="ChEBI" id="CHEBI:78494"/>
        <dbReference type="ChEBI" id="CHEBI:133043"/>
        <dbReference type="EC" id="2.3.2.6"/>
    </reaction>
</comment>
<comment type="function">
    <text evidence="8 15">Functions in the N-end rule pathway of protein degradation where it conjugates Leu, Phe and, less efficiently, Met from aminoacyl-tRNAs to the N-termini of proteins containing an N-terminal arginine or lysine.</text>
</comment>
<dbReference type="Gene3D" id="3.30.70.3550">
    <property type="entry name" value="Leucyl/phenylalanyl-tRNA-protein transferase, N-terminal domain"/>
    <property type="match status" value="1"/>
</dbReference>
<evidence type="ECO:0000256" key="9">
    <source>
        <dbReference type="ARBA" id="ARBA00061535"/>
    </source>
</evidence>
<dbReference type="PATRIC" id="fig|1796491.3.peg.432"/>
<sequence>MIPWLNDSDPFPPVEQALRSPDGLLAAGGNLSPTRLLGAYRHGIFPWFSPGEPVLWWSPDPRTVLIPGEFRVSRSLAKVLRNRAYEVRTDTAFEPVMRGCAAPRSQNRTGQHGTWIHENMIAAYCELHRLGYAHSVEVWMPKKSFRLQTESETWQQRTTGAAMSAGCPAAQPSSCKSPVESPAAQPGNQRSTTEDLELAGGLYGVCIGQMFYAESMFSKADNASKIALAHLARQFERWRLGSSTPPGTGMIDCQMKTSHLASLGARQIPRGEFIAQLQELIHCAPISDWRFDTGLFK</sequence>
<organism evidence="17 18">
    <name type="scientific">Candidatus Gallionella acididurans</name>
    <dbReference type="NCBI Taxonomy" id="1796491"/>
    <lineage>
        <taxon>Bacteria</taxon>
        <taxon>Pseudomonadati</taxon>
        <taxon>Pseudomonadota</taxon>
        <taxon>Betaproteobacteria</taxon>
        <taxon>Nitrosomonadales</taxon>
        <taxon>Gallionellaceae</taxon>
        <taxon>Gallionella</taxon>
    </lineage>
</organism>
<dbReference type="Pfam" id="PF03588">
    <property type="entry name" value="Leu_Phe_trans"/>
    <property type="match status" value="2"/>
</dbReference>
<comment type="caution">
    <text evidence="17">The sequence shown here is derived from an EMBL/GenBank/DDBJ whole genome shotgun (WGS) entry which is preliminary data.</text>
</comment>
<evidence type="ECO:0000256" key="11">
    <source>
        <dbReference type="ARBA" id="ARBA00074372"/>
    </source>
</evidence>
<evidence type="ECO:0000256" key="5">
    <source>
        <dbReference type="ARBA" id="ARBA00050607"/>
    </source>
</evidence>
<dbReference type="GO" id="GO:0008914">
    <property type="term" value="F:leucyl-tRNA--protein transferase activity"/>
    <property type="evidence" value="ECO:0007669"/>
    <property type="project" value="UniProtKB-UniRule"/>
</dbReference>
<proteinExistence type="inferred from homology"/>
<keyword evidence="4 15" id="KW-0012">Acyltransferase</keyword>
<evidence type="ECO:0000256" key="16">
    <source>
        <dbReference type="SAM" id="MobiDB-lite"/>
    </source>
</evidence>
<dbReference type="GO" id="GO:0005737">
    <property type="term" value="C:cytoplasm"/>
    <property type="evidence" value="ECO:0007669"/>
    <property type="project" value="UniProtKB-SubCell"/>
</dbReference>
<evidence type="ECO:0000313" key="17">
    <source>
        <dbReference type="EMBL" id="KXS33517.1"/>
    </source>
</evidence>
<reference evidence="17 18" key="1">
    <citation type="submission" date="2016-02" db="EMBL/GenBank/DDBJ databases">
        <authorList>
            <person name="Wen L."/>
            <person name="He K."/>
            <person name="Yang H."/>
        </authorList>
    </citation>
    <scope>NUCLEOTIDE SEQUENCE [LARGE SCALE GENOMIC DNA]</scope>
    <source>
        <strain evidence="17">ShG14-8</strain>
    </source>
</reference>
<accession>A0A139BX01</accession>
<dbReference type="HAMAP" id="MF_00688">
    <property type="entry name" value="Leu_Phe_trans"/>
    <property type="match status" value="1"/>
</dbReference>
<dbReference type="Gene3D" id="3.40.630.70">
    <property type="entry name" value="Leucyl/phenylalanyl-tRNA-protein transferase, C-terminal domain"/>
    <property type="match status" value="1"/>
</dbReference>
<name>A0A139BX01_9PROT</name>
<evidence type="ECO:0000256" key="10">
    <source>
        <dbReference type="ARBA" id="ARBA00066767"/>
    </source>
</evidence>
<evidence type="ECO:0000313" key="18">
    <source>
        <dbReference type="Proteomes" id="UP000070578"/>
    </source>
</evidence>
<dbReference type="Proteomes" id="UP000070578">
    <property type="component" value="Unassembled WGS sequence"/>
</dbReference>
<dbReference type="FunFam" id="3.30.70.3550:FF:000001">
    <property type="entry name" value="Leucyl/phenylalanyl-tRNA--protein transferase"/>
    <property type="match status" value="1"/>
</dbReference>
<dbReference type="PANTHER" id="PTHR30098:SF2">
    <property type="entry name" value="LEUCYL_PHENYLALANYL-TRNA--PROTEIN TRANSFERASE"/>
    <property type="match status" value="1"/>
</dbReference>
<feature type="region of interest" description="Disordered" evidence="16">
    <location>
        <begin position="156"/>
        <end position="193"/>
    </location>
</feature>
<comment type="subcellular location">
    <subcellularLocation>
        <location evidence="1 15">Cytoplasm</location>
    </subcellularLocation>
</comment>
<evidence type="ECO:0000256" key="1">
    <source>
        <dbReference type="ARBA" id="ARBA00004496"/>
    </source>
</evidence>
<dbReference type="EMBL" id="LSLI01000005">
    <property type="protein sequence ID" value="KXS33517.1"/>
    <property type="molecule type" value="Genomic_DNA"/>
</dbReference>
<evidence type="ECO:0000256" key="4">
    <source>
        <dbReference type="ARBA" id="ARBA00023315"/>
    </source>
</evidence>